<dbReference type="GO" id="GO:0016787">
    <property type="term" value="F:hydrolase activity"/>
    <property type="evidence" value="ECO:0007669"/>
    <property type="project" value="UniProtKB-KW"/>
</dbReference>
<evidence type="ECO:0000256" key="2">
    <source>
        <dbReference type="ARBA" id="ARBA00022801"/>
    </source>
</evidence>
<protein>
    <submittedName>
        <fullName evidence="4">Choloylglycine hydrolase</fullName>
    </submittedName>
</protein>
<dbReference type="PATRIC" id="fig|1392007.3.peg.783"/>
<dbReference type="Gene3D" id="3.60.60.10">
    <property type="entry name" value="Penicillin V Acylase, Chain A"/>
    <property type="match status" value="1"/>
</dbReference>
<evidence type="ECO:0000259" key="3">
    <source>
        <dbReference type="Pfam" id="PF02275"/>
    </source>
</evidence>
<gene>
    <name evidence="4" type="ORF">LEQ_0475</name>
</gene>
<keyword evidence="2 4" id="KW-0378">Hydrolase</keyword>
<dbReference type="RefSeq" id="WP_023859387.1">
    <property type="nucleotide sequence ID" value="NZ_AWWH01000078.1"/>
</dbReference>
<dbReference type="SUPFAM" id="SSF56235">
    <property type="entry name" value="N-terminal nucleophile aminohydrolases (Ntn hydrolases)"/>
    <property type="match status" value="1"/>
</dbReference>
<dbReference type="Pfam" id="PF02275">
    <property type="entry name" value="CBAH"/>
    <property type="match status" value="1"/>
</dbReference>
<dbReference type="InterPro" id="IPR052193">
    <property type="entry name" value="Peptidase_C59"/>
</dbReference>
<organism evidence="4 5">
    <name type="scientific">Ligilactobacillus equi DPC 6820</name>
    <dbReference type="NCBI Taxonomy" id="1392007"/>
    <lineage>
        <taxon>Bacteria</taxon>
        <taxon>Bacillati</taxon>
        <taxon>Bacillota</taxon>
        <taxon>Bacilli</taxon>
        <taxon>Lactobacillales</taxon>
        <taxon>Lactobacillaceae</taxon>
        <taxon>Ligilactobacillus</taxon>
    </lineage>
</organism>
<accession>V7HYM9</accession>
<dbReference type="InterPro" id="IPR029055">
    <property type="entry name" value="Ntn_hydrolases_N"/>
</dbReference>
<sequence>MCTSVSITAKNGYQVLGRTMDWDDLYVLPIYVPAGFQWHSKFDGRQYQNKYALVGGGFQDQDYVDISDGVNECGLMAQKLTFTNGANLVDEKDARKVQLEAFEFVHYVLGNFASIAEIEAHLSQIELMSNANSNHKNGGAELHFSLTDLTGRTVVIEPSTNPLKVIDNPMGIVTNMPNFERQLAKLEDYMEFSDDFKTGHIKPGTFHVTTGKLGGKKSPLGGFSPSQRFVRAAYVKELADQPTNESQALSLTFGVLDTVTVPKSMAHRPTYTVYRAATSAQDLTYYYQAADQAQVSSLRLTPELMQTKEVRVFASANIWQAKELN</sequence>
<evidence type="ECO:0000256" key="1">
    <source>
        <dbReference type="ARBA" id="ARBA00006625"/>
    </source>
</evidence>
<keyword evidence="5" id="KW-1185">Reference proteome</keyword>
<feature type="domain" description="Choloylglycine hydrolase/NAAA C-terminal" evidence="3">
    <location>
        <begin position="2"/>
        <end position="310"/>
    </location>
</feature>
<dbReference type="EMBL" id="AWWH01000078">
    <property type="protein sequence ID" value="ETA74380.1"/>
    <property type="molecule type" value="Genomic_DNA"/>
</dbReference>
<dbReference type="InterPro" id="IPR029132">
    <property type="entry name" value="CBAH/NAAA_C"/>
</dbReference>
<evidence type="ECO:0000313" key="4">
    <source>
        <dbReference type="EMBL" id="ETA74380.1"/>
    </source>
</evidence>
<comment type="similarity">
    <text evidence="1">Belongs to the peptidase C59 family.</text>
</comment>
<comment type="caution">
    <text evidence="4">The sequence shown here is derived from an EMBL/GenBank/DDBJ whole genome shotgun (WGS) entry which is preliminary data.</text>
</comment>
<dbReference type="PANTHER" id="PTHR35527:SF2">
    <property type="entry name" value="HYDROLASE"/>
    <property type="match status" value="1"/>
</dbReference>
<proteinExistence type="inferred from homology"/>
<evidence type="ECO:0000313" key="5">
    <source>
        <dbReference type="Proteomes" id="UP000018559"/>
    </source>
</evidence>
<reference evidence="4 5" key="1">
    <citation type="journal article" date="2014" name="Genome Announc.">
        <title>The Genome of the Predominant Equine Lactobacillus Species, Lactobacillus equi, Is Reflective of Its Lifestyle Adaptations to an Herbivorous Host.</title>
        <authorList>
            <person name="O'Donnell M.M."/>
            <person name="Harris H.M."/>
            <person name="O'Toole P.W."/>
            <person name="Ross R.P."/>
        </authorList>
    </citation>
    <scope>NUCLEOTIDE SEQUENCE [LARGE SCALE GENOMIC DNA]</scope>
    <source>
        <strain evidence="4 5">DPC 6820</strain>
    </source>
</reference>
<dbReference type="PANTHER" id="PTHR35527">
    <property type="entry name" value="CHOLOYLGLYCINE HYDROLASE"/>
    <property type="match status" value="1"/>
</dbReference>
<name>V7HYM9_9LACO</name>
<dbReference type="AlphaFoldDB" id="V7HYM9"/>
<dbReference type="Proteomes" id="UP000018559">
    <property type="component" value="Unassembled WGS sequence"/>
</dbReference>
<dbReference type="CDD" id="cd00542">
    <property type="entry name" value="Ntn_PVA"/>
    <property type="match status" value="1"/>
</dbReference>